<dbReference type="GO" id="GO:0006355">
    <property type="term" value="P:regulation of DNA-templated transcription"/>
    <property type="evidence" value="ECO:0007669"/>
    <property type="project" value="InterPro"/>
</dbReference>
<dbReference type="KEGG" id="vg:17428776"/>
<organism evidence="3 4">
    <name type="scientific">Clostera anastomosis granulovirus A</name>
    <dbReference type="NCBI Taxonomy" id="1986289"/>
    <lineage>
        <taxon>Viruses</taxon>
        <taxon>Viruses incertae sedis</taxon>
        <taxon>Naldaviricetes</taxon>
        <taxon>Lefavirales</taxon>
        <taxon>Baculoviridae</taxon>
        <taxon>Betabaculovirus</taxon>
        <taxon>Betabaculovirus clanastomosis</taxon>
    </lineage>
</organism>
<reference evidence="3 4" key="1">
    <citation type="journal article" date="2013" name="Arch. Virol.">
        <title>Comparative analysis of the genomes of Clostera anastomosis (L.) granulovirus and Clostera anachoreta granulovirus.</title>
        <authorList>
            <person name="Liang Z."/>
            <person name="Zhang X."/>
            <person name="Yin X."/>
            <person name="Song X."/>
            <person name="Shao X."/>
            <person name="Wang L."/>
        </authorList>
    </citation>
    <scope>NUCLEOTIDE SEQUENCE [LARGE SCALE GENOMIC DNA]</scope>
    <source>
        <strain evidence="3">CaLGV-Henan</strain>
    </source>
</reference>
<proteinExistence type="predicted"/>
<sequence length="245" mass="27805">MSLDQRPIVVKDGPTTLHQFNVFKEFRQTSDYDGLVQYLITNYPKNVKNRTFNFNNSGHTFHMLYAYVPSPSNKERKQIRLDCIEKLLKTTTNDFRLYEDLMTLIDATDTHKCPCELIASRMNDNIAFNESLKNKNFDTKPCKLKKEPIDAILFKYSINWRTNLNKKRTSNKVGNKGKDGASVVADDVIVPNPSVSQTTLVGLCGATVSLCDHVFSFEEKQLRSGDETVSFVKSCTLCGQKLGVQ</sequence>
<feature type="domain" description="Baculoviridae late expression factor 5 C-terminal" evidence="2">
    <location>
        <begin position="203"/>
        <end position="239"/>
    </location>
</feature>
<dbReference type="Pfam" id="PF04838">
    <property type="entry name" value="Baculo_LEF5"/>
    <property type="match status" value="1"/>
</dbReference>
<keyword evidence="4" id="KW-1185">Reference proteome</keyword>
<dbReference type="EMBL" id="KC179784">
    <property type="protein sequence ID" value="AGQ20333.1"/>
    <property type="molecule type" value="Genomic_DNA"/>
</dbReference>
<evidence type="ECO:0000313" key="4">
    <source>
        <dbReference type="Proteomes" id="UP000204024"/>
    </source>
</evidence>
<name>U5KBM1_9BBAC</name>
<dbReference type="GeneID" id="17428776"/>
<evidence type="ECO:0000259" key="1">
    <source>
        <dbReference type="Pfam" id="PF04838"/>
    </source>
</evidence>
<dbReference type="OrthoDB" id="12882at10239"/>
<protein>
    <submittedName>
        <fullName evidence="3">Lef-5</fullName>
    </submittedName>
</protein>
<gene>
    <name evidence="3" type="ORF">CaLGV075</name>
</gene>
<feature type="domain" description="Baculoviridae late expression factor 5 N-terminal" evidence="1">
    <location>
        <begin position="19"/>
        <end position="168"/>
    </location>
</feature>
<accession>U5KBM1</accession>
<dbReference type="Pfam" id="PF11792">
    <property type="entry name" value="Baculo_LEF5_C"/>
    <property type="match status" value="1"/>
</dbReference>
<dbReference type="RefSeq" id="YP_008720022.1">
    <property type="nucleotide sequence ID" value="NC_022646.1"/>
</dbReference>
<evidence type="ECO:0000259" key="2">
    <source>
        <dbReference type="Pfam" id="PF11792"/>
    </source>
</evidence>
<dbReference type="InterPro" id="IPR021758">
    <property type="entry name" value="Baculo_LEF5_C"/>
</dbReference>
<dbReference type="InterPro" id="IPR006923">
    <property type="entry name" value="Baculo_LEF5_N"/>
</dbReference>
<evidence type="ECO:0000313" key="3">
    <source>
        <dbReference type="EMBL" id="AGQ20333.1"/>
    </source>
</evidence>
<dbReference type="Proteomes" id="UP000204024">
    <property type="component" value="Segment"/>
</dbReference>